<gene>
    <name evidence="1" type="ORF">CA839_11855</name>
</gene>
<organism evidence="1 2">
    <name type="scientific">Fusobacterium nucleatum subsp. polymorphum</name>
    <name type="common">Fusobacterium polymorphum</name>
    <dbReference type="NCBI Taxonomy" id="76857"/>
    <lineage>
        <taxon>Bacteria</taxon>
        <taxon>Fusobacteriati</taxon>
        <taxon>Fusobacteriota</taxon>
        <taxon>Fusobacteriia</taxon>
        <taxon>Fusobacteriales</taxon>
        <taxon>Fusobacteriaceae</taxon>
        <taxon>Fusobacterium</taxon>
    </lineage>
</organism>
<dbReference type="InterPro" id="IPR011742">
    <property type="entry name" value="CRISPR-assoc_prot_TM1812"/>
</dbReference>
<dbReference type="EMBL" id="NHRT01000001">
    <property type="protein sequence ID" value="OWP26486.1"/>
    <property type="molecule type" value="Genomic_DNA"/>
</dbReference>
<dbReference type="InterPro" id="IPR013383">
    <property type="entry name" value="CRISPR-assoc_prot_DxTHG_CS"/>
</dbReference>
<dbReference type="Proteomes" id="UP000197470">
    <property type="component" value="Unassembled WGS sequence"/>
</dbReference>
<name>A0A246EIL3_FUSNP</name>
<sequence>MAKVLIAGIGSGKNKKKGEYEPTVYSIDGKPYTDEENILTAVLKEHYHIDKIIYIGTTGSMWDNLYEFHCKNTEKAEYSEKYHFDLMKAINDSKVDDDIKNFNLSEFNDTFKGEVIGIVTKYGMNELEIFENFNLIIQLQNELKNGDEIYLDITHSFRSNAFWMFLVMNYLTDVANKNIEVKAITYGMYEAKKNNITPIVDLNAFYKILQWIKGANAFKEYGNSYLLLKDIENKDLKIKMENLSNALNMNYIASLRDSISSLKKLESQLNDLQGPAALLIPKVIKDFLQAFDIKDKDYIFQAKLAKWHFEEKRYAMAAININEAIINFVMNVFEFEKSKRASKGNDCAKEWLDYVLKSCNTKWKEDKVLFEYATIYDNTKRMRNDIAHSLGKKNSPLKDIQNLEKYCSKILNLLNNEKEVYNRDYELGFSNMILGKGDKNKK</sequence>
<dbReference type="NCBIfam" id="TIGR02221">
    <property type="entry name" value="cas_TM1812"/>
    <property type="match status" value="1"/>
</dbReference>
<protein>
    <submittedName>
        <fullName evidence="1">CRISPR-associated protein</fullName>
    </submittedName>
</protein>
<dbReference type="SUPFAM" id="SSF160980">
    <property type="entry name" value="SSO1389-like"/>
    <property type="match status" value="1"/>
</dbReference>
<evidence type="ECO:0000313" key="2">
    <source>
        <dbReference type="Proteomes" id="UP000197470"/>
    </source>
</evidence>
<reference evidence="1 2" key="1">
    <citation type="submission" date="2017-05" db="EMBL/GenBank/DDBJ databases">
        <title>Genome sequencing of Fusobacterium nucleatum subsp. polymorphum KCOM 1001 (=ChDC F119).</title>
        <authorList>
            <person name="Kook J.-K."/>
            <person name="Park S.-N."/>
            <person name="Lim Y.K."/>
            <person name="Roh H."/>
        </authorList>
    </citation>
    <scope>NUCLEOTIDE SEQUENCE [LARGE SCALE GENOMIC DNA]</scope>
    <source>
        <strain evidence="1 2">KCOM 1001</strain>
    </source>
</reference>
<dbReference type="RefSeq" id="WP_088389479.1">
    <property type="nucleotide sequence ID" value="NZ_NHRT01000001.1"/>
</dbReference>
<dbReference type="NCBIfam" id="TIGR02549">
    <property type="entry name" value="CRISPR_DxTHG"/>
    <property type="match status" value="1"/>
</dbReference>
<proteinExistence type="predicted"/>
<evidence type="ECO:0000313" key="1">
    <source>
        <dbReference type="EMBL" id="OWP26486.1"/>
    </source>
</evidence>
<accession>A0A246EIL3</accession>
<dbReference type="AlphaFoldDB" id="A0A246EIL3"/>
<comment type="caution">
    <text evidence="1">The sequence shown here is derived from an EMBL/GenBank/DDBJ whole genome shotgun (WGS) entry which is preliminary data.</text>
</comment>